<feature type="compositionally biased region" description="Basic and acidic residues" evidence="6">
    <location>
        <begin position="1"/>
        <end position="13"/>
    </location>
</feature>
<comment type="caution">
    <text evidence="8">The sequence shown here is derived from an EMBL/GenBank/DDBJ whole genome shotgun (WGS) entry which is preliminary data.</text>
</comment>
<protein>
    <recommendedName>
        <fullName evidence="4 5">50S ribosomal protein L15</fullName>
    </recommendedName>
</protein>
<dbReference type="RefSeq" id="WP_379899990.1">
    <property type="nucleotide sequence ID" value="NZ_JBHRTR010000024.1"/>
</dbReference>
<evidence type="ECO:0000256" key="1">
    <source>
        <dbReference type="ARBA" id="ARBA00007320"/>
    </source>
</evidence>
<evidence type="ECO:0000313" key="8">
    <source>
        <dbReference type="EMBL" id="MFC3227651.1"/>
    </source>
</evidence>
<feature type="domain" description="Large ribosomal subunit protein uL15/eL18" evidence="7">
    <location>
        <begin position="75"/>
        <end position="129"/>
    </location>
</feature>
<comment type="similarity">
    <text evidence="1">Belongs to the universal ribosomal protein uL15 family.</text>
</comment>
<evidence type="ECO:0000256" key="6">
    <source>
        <dbReference type="SAM" id="MobiDB-lite"/>
    </source>
</evidence>
<dbReference type="PANTHER" id="PTHR12934:SF11">
    <property type="entry name" value="LARGE RIBOSOMAL SUBUNIT PROTEIN UL15M"/>
    <property type="match status" value="1"/>
</dbReference>
<evidence type="ECO:0000259" key="7">
    <source>
        <dbReference type="Pfam" id="PF00828"/>
    </source>
</evidence>
<dbReference type="GO" id="GO:0005840">
    <property type="term" value="C:ribosome"/>
    <property type="evidence" value="ECO:0007669"/>
    <property type="project" value="UniProtKB-KW"/>
</dbReference>
<evidence type="ECO:0000256" key="3">
    <source>
        <dbReference type="ARBA" id="ARBA00023274"/>
    </source>
</evidence>
<dbReference type="NCBIfam" id="TIGR01071">
    <property type="entry name" value="rplO_bact"/>
    <property type="match status" value="1"/>
</dbReference>
<keyword evidence="2 8" id="KW-0689">Ribosomal protein</keyword>
<accession>A0ABV7KZ88</accession>
<proteinExistence type="inferred from homology"/>
<name>A0ABV7KZ88_9PROT</name>
<reference evidence="9" key="1">
    <citation type="journal article" date="2019" name="Int. J. Syst. Evol. Microbiol.">
        <title>The Global Catalogue of Microorganisms (GCM) 10K type strain sequencing project: providing services to taxonomists for standard genome sequencing and annotation.</title>
        <authorList>
            <consortium name="The Broad Institute Genomics Platform"/>
            <consortium name="The Broad Institute Genome Sequencing Center for Infectious Disease"/>
            <person name="Wu L."/>
            <person name="Ma J."/>
        </authorList>
    </citation>
    <scope>NUCLEOTIDE SEQUENCE [LARGE SCALE GENOMIC DNA]</scope>
    <source>
        <strain evidence="9">KCTC 42964</strain>
    </source>
</reference>
<keyword evidence="9" id="KW-1185">Reference proteome</keyword>
<dbReference type="InterPro" id="IPR021131">
    <property type="entry name" value="Ribosomal_uL15/eL18"/>
</dbReference>
<dbReference type="Gene3D" id="3.100.10.10">
    <property type="match status" value="1"/>
</dbReference>
<keyword evidence="3" id="KW-0687">Ribonucleoprotein</keyword>
<sequence>MRLNEIADRDGATKARKRVGRGIGSGTGKTAGRGVKGQTSRTGVALKAFEGGQTPIYRRLPKRGFKPPFGKTYAPVNLGRLQQAIDAGKIDAGKPITPAILLDSGVVGRRGDGIRLLARGELTAKIEIT</sequence>
<dbReference type="InterPro" id="IPR005749">
    <property type="entry name" value="Ribosomal_uL15_bac-type"/>
</dbReference>
<evidence type="ECO:0000313" key="9">
    <source>
        <dbReference type="Proteomes" id="UP001595528"/>
    </source>
</evidence>
<dbReference type="SUPFAM" id="SSF52080">
    <property type="entry name" value="Ribosomal proteins L15p and L18e"/>
    <property type="match status" value="1"/>
</dbReference>
<evidence type="ECO:0000256" key="2">
    <source>
        <dbReference type="ARBA" id="ARBA00022980"/>
    </source>
</evidence>
<feature type="compositionally biased region" description="Gly residues" evidence="6">
    <location>
        <begin position="21"/>
        <end position="35"/>
    </location>
</feature>
<dbReference type="EMBL" id="JBHRTR010000024">
    <property type="protein sequence ID" value="MFC3227651.1"/>
    <property type="molecule type" value="Genomic_DNA"/>
</dbReference>
<evidence type="ECO:0000256" key="5">
    <source>
        <dbReference type="RuleBase" id="RU003889"/>
    </source>
</evidence>
<evidence type="ECO:0000256" key="4">
    <source>
        <dbReference type="ARBA" id="ARBA00035497"/>
    </source>
</evidence>
<dbReference type="PANTHER" id="PTHR12934">
    <property type="entry name" value="50S RIBOSOMAL PROTEIN L15"/>
    <property type="match status" value="1"/>
</dbReference>
<feature type="region of interest" description="Disordered" evidence="6">
    <location>
        <begin position="1"/>
        <end position="42"/>
    </location>
</feature>
<dbReference type="Pfam" id="PF00828">
    <property type="entry name" value="Ribosomal_L27A"/>
    <property type="match status" value="1"/>
</dbReference>
<dbReference type="InterPro" id="IPR030878">
    <property type="entry name" value="Ribosomal_uL15"/>
</dbReference>
<organism evidence="8 9">
    <name type="scientific">Marinibaculum pumilum</name>
    <dbReference type="NCBI Taxonomy" id="1766165"/>
    <lineage>
        <taxon>Bacteria</taxon>
        <taxon>Pseudomonadati</taxon>
        <taxon>Pseudomonadota</taxon>
        <taxon>Alphaproteobacteria</taxon>
        <taxon>Rhodospirillales</taxon>
        <taxon>Rhodospirillaceae</taxon>
        <taxon>Marinibaculum</taxon>
    </lineage>
</organism>
<dbReference type="InterPro" id="IPR036227">
    <property type="entry name" value="Ribosomal_uL15/eL18_sf"/>
</dbReference>
<dbReference type="Proteomes" id="UP001595528">
    <property type="component" value="Unassembled WGS sequence"/>
</dbReference>
<gene>
    <name evidence="8" type="primary">rplO</name>
    <name evidence="8" type="ORF">ACFOGJ_10440</name>
</gene>
<feature type="non-terminal residue" evidence="8">
    <location>
        <position position="129"/>
    </location>
</feature>
<dbReference type="HAMAP" id="MF_01341">
    <property type="entry name" value="Ribosomal_uL15"/>
    <property type="match status" value="1"/>
</dbReference>